<feature type="region of interest" description="Disordered" evidence="7">
    <location>
        <begin position="1"/>
        <end position="51"/>
    </location>
</feature>
<keyword evidence="4 5" id="KW-0687">Ribonucleoprotein</keyword>
<feature type="domain" description="Large ribosomal subunit protein uL15/eL18" evidence="8">
    <location>
        <begin position="77"/>
        <end position="145"/>
    </location>
</feature>
<dbReference type="GO" id="GO:0003735">
    <property type="term" value="F:structural constituent of ribosome"/>
    <property type="evidence" value="ECO:0007669"/>
    <property type="project" value="InterPro"/>
</dbReference>
<evidence type="ECO:0000313" key="9">
    <source>
        <dbReference type="EMBL" id="TDY42820.1"/>
    </source>
</evidence>
<evidence type="ECO:0000259" key="8">
    <source>
        <dbReference type="Pfam" id="PF00828"/>
    </source>
</evidence>
<name>A0A4R8LKE7_9BACL</name>
<dbReference type="PANTHER" id="PTHR12934:SF11">
    <property type="entry name" value="LARGE RIBOSOMAL SUBUNIT PROTEIN UL15M"/>
    <property type="match status" value="1"/>
</dbReference>
<evidence type="ECO:0000313" key="10">
    <source>
        <dbReference type="Proteomes" id="UP000294581"/>
    </source>
</evidence>
<keyword evidence="5" id="KW-0694">RNA-binding</keyword>
<dbReference type="GO" id="GO:0022625">
    <property type="term" value="C:cytosolic large ribosomal subunit"/>
    <property type="evidence" value="ECO:0007669"/>
    <property type="project" value="TreeGrafter"/>
</dbReference>
<evidence type="ECO:0000256" key="2">
    <source>
        <dbReference type="ARBA" id="ARBA00022730"/>
    </source>
</evidence>
<protein>
    <recommendedName>
        <fullName evidence="5">Large ribosomal subunit protein uL15</fullName>
    </recommendedName>
</protein>
<dbReference type="HAMAP" id="MF_01341">
    <property type="entry name" value="Ribosomal_uL15"/>
    <property type="match status" value="1"/>
</dbReference>
<dbReference type="InterPro" id="IPR036227">
    <property type="entry name" value="Ribosomal_uL15/eL18_sf"/>
</dbReference>
<evidence type="ECO:0000256" key="4">
    <source>
        <dbReference type="ARBA" id="ARBA00023274"/>
    </source>
</evidence>
<evidence type="ECO:0000256" key="3">
    <source>
        <dbReference type="ARBA" id="ARBA00022980"/>
    </source>
</evidence>
<proteinExistence type="inferred from homology"/>
<feature type="compositionally biased region" description="Gly residues" evidence="7">
    <location>
        <begin position="42"/>
        <end position="51"/>
    </location>
</feature>
<organism evidence="9 10">
    <name type="scientific">Alicyclobacillus sacchari</name>
    <dbReference type="NCBI Taxonomy" id="392010"/>
    <lineage>
        <taxon>Bacteria</taxon>
        <taxon>Bacillati</taxon>
        <taxon>Bacillota</taxon>
        <taxon>Bacilli</taxon>
        <taxon>Bacillales</taxon>
        <taxon>Alicyclobacillaceae</taxon>
        <taxon>Alicyclobacillus</taxon>
    </lineage>
</organism>
<keyword evidence="10" id="KW-1185">Reference proteome</keyword>
<evidence type="ECO:0000256" key="1">
    <source>
        <dbReference type="ARBA" id="ARBA00007320"/>
    </source>
</evidence>
<dbReference type="NCBIfam" id="TIGR01071">
    <property type="entry name" value="rplO_bact"/>
    <property type="match status" value="1"/>
</dbReference>
<sequence>MQLHELKAQPGARRSKKRVGRGTSSGHGKTSTRGHKGQWARSGGGVRIGFEGGQTPLFRRLPKRGFNNSRFAKVYATVNVEALNDFPADTVVTPELLLEQRLIRESLDGLKVLGTGELQVKLTVKAHAFSAAAKEKIEAAGGTVEVI</sequence>
<dbReference type="GO" id="GO:0006412">
    <property type="term" value="P:translation"/>
    <property type="evidence" value="ECO:0007669"/>
    <property type="project" value="UniProtKB-UniRule"/>
</dbReference>
<keyword evidence="2 5" id="KW-0699">rRNA-binding</keyword>
<reference evidence="9 10" key="1">
    <citation type="submission" date="2019-03" db="EMBL/GenBank/DDBJ databases">
        <title>Genomic Encyclopedia of Type Strains, Phase IV (KMG-IV): sequencing the most valuable type-strain genomes for metagenomic binning, comparative biology and taxonomic classification.</title>
        <authorList>
            <person name="Goeker M."/>
        </authorList>
    </citation>
    <scope>NUCLEOTIDE SEQUENCE [LARGE SCALE GENOMIC DNA]</scope>
    <source>
        <strain evidence="9 10">DSM 17974</strain>
    </source>
</reference>
<dbReference type="PANTHER" id="PTHR12934">
    <property type="entry name" value="50S RIBOSOMAL PROTEIN L15"/>
    <property type="match status" value="1"/>
</dbReference>
<comment type="subunit">
    <text evidence="5">Part of the 50S ribosomal subunit.</text>
</comment>
<comment type="function">
    <text evidence="5">Binds to the 23S rRNA.</text>
</comment>
<accession>A0A4R8LKE7</accession>
<dbReference type="InterPro" id="IPR005749">
    <property type="entry name" value="Ribosomal_uL15_bac-type"/>
</dbReference>
<dbReference type="SUPFAM" id="SSF52080">
    <property type="entry name" value="Ribosomal proteins L15p and L18e"/>
    <property type="match status" value="1"/>
</dbReference>
<dbReference type="InterPro" id="IPR001196">
    <property type="entry name" value="Ribosomal_uL15_CS"/>
</dbReference>
<dbReference type="Proteomes" id="UP000294581">
    <property type="component" value="Unassembled WGS sequence"/>
</dbReference>
<dbReference type="InterPro" id="IPR030878">
    <property type="entry name" value="Ribosomal_uL15"/>
</dbReference>
<keyword evidence="3 5" id="KW-0689">Ribosomal protein</keyword>
<evidence type="ECO:0000256" key="6">
    <source>
        <dbReference type="RuleBase" id="RU003888"/>
    </source>
</evidence>
<evidence type="ECO:0000256" key="7">
    <source>
        <dbReference type="SAM" id="MobiDB-lite"/>
    </source>
</evidence>
<dbReference type="EMBL" id="SORF01000013">
    <property type="protein sequence ID" value="TDY42820.1"/>
    <property type="molecule type" value="Genomic_DNA"/>
</dbReference>
<evidence type="ECO:0000256" key="5">
    <source>
        <dbReference type="HAMAP-Rule" id="MF_01341"/>
    </source>
</evidence>
<dbReference type="GO" id="GO:0019843">
    <property type="term" value="F:rRNA binding"/>
    <property type="evidence" value="ECO:0007669"/>
    <property type="project" value="UniProtKB-UniRule"/>
</dbReference>
<gene>
    <name evidence="5" type="primary">rplO</name>
    <name evidence="9" type="ORF">C7445_11354</name>
</gene>
<dbReference type="PROSITE" id="PS00475">
    <property type="entry name" value="RIBOSOMAL_L15"/>
    <property type="match status" value="1"/>
</dbReference>
<dbReference type="Gene3D" id="3.100.10.10">
    <property type="match status" value="1"/>
</dbReference>
<dbReference type="RefSeq" id="WP_134160617.1">
    <property type="nucleotide sequence ID" value="NZ_BSUS01000001.1"/>
</dbReference>
<dbReference type="AlphaFoldDB" id="A0A4R8LKE7"/>
<dbReference type="InterPro" id="IPR021131">
    <property type="entry name" value="Ribosomal_uL15/eL18"/>
</dbReference>
<dbReference type="Pfam" id="PF00828">
    <property type="entry name" value="Ribosomal_L27A"/>
    <property type="match status" value="1"/>
</dbReference>
<comment type="similarity">
    <text evidence="1 5 6">Belongs to the universal ribosomal protein uL15 family.</text>
</comment>
<dbReference type="OrthoDB" id="9810293at2"/>
<comment type="caution">
    <text evidence="9">The sequence shown here is derived from an EMBL/GenBank/DDBJ whole genome shotgun (WGS) entry which is preliminary data.</text>
</comment>